<evidence type="ECO:0000313" key="16">
    <source>
        <dbReference type="Proteomes" id="UP001372834"/>
    </source>
</evidence>
<evidence type="ECO:0000256" key="3">
    <source>
        <dbReference type="ARBA" id="ARBA00022448"/>
    </source>
</evidence>
<keyword evidence="3" id="KW-0813">Transport</keyword>
<keyword evidence="9 12" id="KW-0472">Membrane</keyword>
<dbReference type="Proteomes" id="UP001359485">
    <property type="component" value="Unassembled WGS sequence"/>
</dbReference>
<evidence type="ECO:0000256" key="12">
    <source>
        <dbReference type="SAM" id="Phobius"/>
    </source>
</evidence>
<keyword evidence="8" id="KW-0406">Ion transport</keyword>
<feature type="transmembrane region" description="Helical" evidence="12">
    <location>
        <begin position="600"/>
        <end position="620"/>
    </location>
</feature>
<feature type="compositionally biased region" description="Basic and acidic residues" evidence="11">
    <location>
        <begin position="149"/>
        <end position="174"/>
    </location>
</feature>
<dbReference type="Pfam" id="PF03189">
    <property type="entry name" value="Otopetrin"/>
    <property type="match status" value="1"/>
</dbReference>
<dbReference type="PANTHER" id="PTHR21522:SF62">
    <property type="entry name" value="OTOPETRIN-LIKE A, ISOFORM C"/>
    <property type="match status" value="1"/>
</dbReference>
<feature type="region of interest" description="Disordered" evidence="11">
    <location>
        <begin position="132"/>
        <end position="193"/>
    </location>
</feature>
<keyword evidence="10" id="KW-0407">Ion channel</keyword>
<feature type="transmembrane region" description="Helical" evidence="12">
    <location>
        <begin position="812"/>
        <end position="829"/>
    </location>
</feature>
<keyword evidence="6" id="KW-0375">Hydrogen ion transport</keyword>
<evidence type="ECO:0000256" key="1">
    <source>
        <dbReference type="ARBA" id="ARBA00004651"/>
    </source>
</evidence>
<evidence type="ECO:0000256" key="11">
    <source>
        <dbReference type="SAM" id="MobiDB-lite"/>
    </source>
</evidence>
<keyword evidence="15" id="KW-1185">Reference proteome</keyword>
<feature type="region of interest" description="Disordered" evidence="11">
    <location>
        <begin position="24"/>
        <end position="58"/>
    </location>
</feature>
<reference evidence="13 16" key="1">
    <citation type="submission" date="2023-10" db="EMBL/GenBank/DDBJ databases">
        <title>Genomes of two closely related lineages of the louse Polyplax serrata with different host specificities.</title>
        <authorList>
            <person name="Martinu J."/>
            <person name="Tarabai H."/>
            <person name="Stefka J."/>
            <person name="Hypsa V."/>
        </authorList>
    </citation>
    <scope>NUCLEOTIDE SEQUENCE [LARGE SCALE GENOMIC DNA]</scope>
    <source>
        <strain evidence="14">98ZLc_SE</strain>
        <strain evidence="13">HR10_N</strain>
    </source>
</reference>
<dbReference type="GO" id="GO:0015252">
    <property type="term" value="F:proton channel activity"/>
    <property type="evidence" value="ECO:0007669"/>
    <property type="project" value="InterPro"/>
</dbReference>
<dbReference type="AlphaFoldDB" id="A0AAN8NK93"/>
<evidence type="ECO:0000256" key="9">
    <source>
        <dbReference type="ARBA" id="ARBA00023136"/>
    </source>
</evidence>
<dbReference type="PANTHER" id="PTHR21522">
    <property type="entry name" value="PROTON CHANNEL OTOP"/>
    <property type="match status" value="1"/>
</dbReference>
<dbReference type="InterPro" id="IPR004878">
    <property type="entry name" value="Otopetrin"/>
</dbReference>
<name>A0AAN8NK93_POLSC</name>
<accession>A0AAN8NK93</accession>
<evidence type="ECO:0008006" key="17">
    <source>
        <dbReference type="Google" id="ProtNLM"/>
    </source>
</evidence>
<feature type="transmembrane region" description="Helical" evidence="12">
    <location>
        <begin position="694"/>
        <end position="718"/>
    </location>
</feature>
<feature type="compositionally biased region" description="Basic and acidic residues" evidence="11">
    <location>
        <begin position="43"/>
        <end position="58"/>
    </location>
</feature>
<evidence type="ECO:0000256" key="6">
    <source>
        <dbReference type="ARBA" id="ARBA00022781"/>
    </source>
</evidence>
<dbReference type="EMBL" id="JAWJWF010000008">
    <property type="protein sequence ID" value="KAK6630320.1"/>
    <property type="molecule type" value="Genomic_DNA"/>
</dbReference>
<feature type="transmembrane region" description="Helical" evidence="12">
    <location>
        <begin position="739"/>
        <end position="764"/>
    </location>
</feature>
<evidence type="ECO:0000256" key="10">
    <source>
        <dbReference type="ARBA" id="ARBA00023303"/>
    </source>
</evidence>
<evidence type="ECO:0000256" key="5">
    <source>
        <dbReference type="ARBA" id="ARBA00022692"/>
    </source>
</evidence>
<dbReference type="Proteomes" id="UP001372834">
    <property type="component" value="Unassembled WGS sequence"/>
</dbReference>
<organism evidence="13 16">
    <name type="scientific">Polyplax serrata</name>
    <name type="common">Common mouse louse</name>
    <dbReference type="NCBI Taxonomy" id="468196"/>
    <lineage>
        <taxon>Eukaryota</taxon>
        <taxon>Metazoa</taxon>
        <taxon>Ecdysozoa</taxon>
        <taxon>Arthropoda</taxon>
        <taxon>Hexapoda</taxon>
        <taxon>Insecta</taxon>
        <taxon>Pterygota</taxon>
        <taxon>Neoptera</taxon>
        <taxon>Paraneoptera</taxon>
        <taxon>Psocodea</taxon>
        <taxon>Troctomorpha</taxon>
        <taxon>Phthiraptera</taxon>
        <taxon>Anoplura</taxon>
        <taxon>Polyplacidae</taxon>
        <taxon>Polyplax</taxon>
    </lineage>
</organism>
<keyword evidence="7 12" id="KW-1133">Transmembrane helix</keyword>
<evidence type="ECO:0000256" key="7">
    <source>
        <dbReference type="ARBA" id="ARBA00022989"/>
    </source>
</evidence>
<evidence type="ECO:0000256" key="4">
    <source>
        <dbReference type="ARBA" id="ARBA00022475"/>
    </source>
</evidence>
<comment type="caution">
    <text evidence="13">The sequence shown here is derived from an EMBL/GenBank/DDBJ whole genome shotgun (WGS) entry which is preliminary data.</text>
</comment>
<dbReference type="GO" id="GO:0005886">
    <property type="term" value="C:plasma membrane"/>
    <property type="evidence" value="ECO:0007669"/>
    <property type="project" value="UniProtKB-SubCell"/>
</dbReference>
<feature type="transmembrane region" description="Helical" evidence="12">
    <location>
        <begin position="770"/>
        <end position="791"/>
    </location>
</feature>
<evidence type="ECO:0000313" key="14">
    <source>
        <dbReference type="EMBL" id="KAK6630320.1"/>
    </source>
</evidence>
<proteinExistence type="inferred from homology"/>
<protein>
    <recommendedName>
        <fullName evidence="17">Proton channel OtopLc</fullName>
    </recommendedName>
</protein>
<feature type="region of interest" description="Disordered" evidence="11">
    <location>
        <begin position="231"/>
        <end position="258"/>
    </location>
</feature>
<evidence type="ECO:0000256" key="2">
    <source>
        <dbReference type="ARBA" id="ARBA00006513"/>
    </source>
</evidence>
<feature type="transmembrane region" description="Helical" evidence="12">
    <location>
        <begin position="104"/>
        <end position="124"/>
    </location>
</feature>
<feature type="transmembrane region" description="Helical" evidence="12">
    <location>
        <begin position="667"/>
        <end position="688"/>
    </location>
</feature>
<feature type="transmembrane region" description="Helical" evidence="12">
    <location>
        <begin position="355"/>
        <end position="377"/>
    </location>
</feature>
<feature type="compositionally biased region" description="Basic and acidic residues" evidence="11">
    <location>
        <begin position="231"/>
        <end position="240"/>
    </location>
</feature>
<evidence type="ECO:0000313" key="13">
    <source>
        <dbReference type="EMBL" id="KAK6619429.1"/>
    </source>
</evidence>
<keyword evidence="5 12" id="KW-0812">Transmembrane</keyword>
<feature type="transmembrane region" description="Helical" evidence="12">
    <location>
        <begin position="67"/>
        <end position="89"/>
    </location>
</feature>
<comment type="subcellular location">
    <subcellularLocation>
        <location evidence="1">Cell membrane</location>
        <topology evidence="1">Multi-pass membrane protein</topology>
    </subcellularLocation>
</comment>
<evidence type="ECO:0000313" key="15">
    <source>
        <dbReference type="Proteomes" id="UP001359485"/>
    </source>
</evidence>
<comment type="similarity">
    <text evidence="2">Belongs to the otopetrin family.</text>
</comment>
<feature type="transmembrane region" description="Helical" evidence="12">
    <location>
        <begin position="286"/>
        <end position="305"/>
    </location>
</feature>
<dbReference type="EMBL" id="JAWJWE010000040">
    <property type="protein sequence ID" value="KAK6619429.1"/>
    <property type="molecule type" value="Genomic_DNA"/>
</dbReference>
<keyword evidence="4" id="KW-1003">Cell membrane</keyword>
<feature type="transmembrane region" description="Helical" evidence="12">
    <location>
        <begin position="325"/>
        <end position="343"/>
    </location>
</feature>
<evidence type="ECO:0000256" key="8">
    <source>
        <dbReference type="ARBA" id="ARBA00023065"/>
    </source>
</evidence>
<gene>
    <name evidence="13" type="ORF">RUM43_012186</name>
    <name evidence="14" type="ORF">RUM44_004987</name>
</gene>
<sequence>MPGEVKIATVESVESIDNMATLPVSQRQHGRNDPIGEQNVASRDGDGKKDKKQGKDLEMSKPKRTSLFIIMSFIYAKLLVVICIAYVISEVVTHNIPLYYYEGFFTYLYGMSIFFLLYVFCFLLQESACCNSPPKEQKPKPVKQKKQKEKPPKKEKEKKDKKDKGKDDKKDESKVPPAPVPPQQQGQGALSEMYPKKMKDKLRDRQRFLTEDPNNQFELCDCHAEGALKNLKKPDGKDMNLNEGDNAPPPPPPLEKSLENLDLEGGYPRKLRKFKTSQNDSSHGSFFLRVGAIAFGLGTMIYTGLEFGAFFEIPFNSACHQILRGINPLLQMIFTFMQMYFILMNARLNIHRCKLIARFGLMHICATNLCVWIRTLILESLKEITLYHQRNFQAGIDNPEKGILRENIRQHTLRNAGTVLGTHLIRPDPGVTTPRPTTTLKLLGFGSRSQRFTQDAANQGSKLLTKLFTTASTPFSPVAHVKKSIQSAATTLASTTTTAATTMLENPGNFKGAPPGLLRMLQTNSTMPYPMNATPSPDLGMPTAFTTPFTTTTNGTWADIPFGGYLPIPQMLVSQGQSDNLTFCGRVNIMGTIVQDAAPYLFPFIIEYSLIGAAVIYIMWRHIGRLPRYIVEEDLERRLEMMLSHRAVALARAQHGRVGCAGASKGLFFGLLLLVGSLICLILFFVLIQHNQYGLLAIYLADASHCALMILSILAIIIGFIRVQSLKFKTDEQNILNDILLRVSAFGLFLYAVFSVIAGALNAFTHEPNLLVTVTGAVAILQVVLQMMFIADVSRRRVHLPEHDRTKPGKQIVTFLLICNVTMWIIYTFEAQKVIANPVQLDFYGFFTWSLIQRVTLPLCIFHRFHSAVTLAEIWKNTYKARLE</sequence>